<accession>A0ABS7SSH4</accession>
<reference evidence="2 3" key="1">
    <citation type="submission" date="2021-01" db="EMBL/GenBank/DDBJ databases">
        <authorList>
            <person name="Ruan W."/>
            <person name="Khan S.A."/>
            <person name="Jeon C.O."/>
        </authorList>
    </citation>
    <scope>NUCLEOTIDE SEQUENCE [LARGE SCALE GENOMIC DNA]</scope>
    <source>
        <strain evidence="2 3">R798</strain>
    </source>
</reference>
<keyword evidence="3" id="KW-1185">Reference proteome</keyword>
<dbReference type="EMBL" id="JAFBIL020000006">
    <property type="protein sequence ID" value="MBZ2208885.1"/>
    <property type="molecule type" value="Genomic_DNA"/>
</dbReference>
<proteinExistence type="predicted"/>
<organism evidence="2 3">
    <name type="scientific">Massilia soli</name>
    <dbReference type="NCBI Taxonomy" id="2792854"/>
    <lineage>
        <taxon>Bacteria</taxon>
        <taxon>Pseudomonadati</taxon>
        <taxon>Pseudomonadota</taxon>
        <taxon>Betaproteobacteria</taxon>
        <taxon>Burkholderiales</taxon>
        <taxon>Oxalobacteraceae</taxon>
        <taxon>Telluria group</taxon>
        <taxon>Massilia</taxon>
    </lineage>
</organism>
<comment type="caution">
    <text evidence="2">The sequence shown here is derived from an EMBL/GenBank/DDBJ whole genome shotgun (WGS) entry which is preliminary data.</text>
</comment>
<dbReference type="Proteomes" id="UP000809349">
    <property type="component" value="Unassembled WGS sequence"/>
</dbReference>
<gene>
    <name evidence="2" type="ORF">I4X03_016580</name>
</gene>
<evidence type="ECO:0000256" key="1">
    <source>
        <dbReference type="SAM" id="Phobius"/>
    </source>
</evidence>
<name>A0ABS7SSH4_9BURK</name>
<keyword evidence="1" id="KW-0812">Transmembrane</keyword>
<reference evidence="2 3" key="2">
    <citation type="submission" date="2021-08" db="EMBL/GenBank/DDBJ databases">
        <title>Massilia sp. R798.</title>
        <authorList>
            <person name="Baek J.H."/>
            <person name="Jung H.S."/>
            <person name="Kim K.R."/>
            <person name="Jeon C.O."/>
        </authorList>
    </citation>
    <scope>NUCLEOTIDE SEQUENCE [LARGE SCALE GENOMIC DNA]</scope>
    <source>
        <strain evidence="2 3">R798</strain>
    </source>
</reference>
<keyword evidence="1" id="KW-0472">Membrane</keyword>
<dbReference type="RefSeq" id="WP_223469357.1">
    <property type="nucleotide sequence ID" value="NZ_JAFBIL020000006.1"/>
</dbReference>
<keyword evidence="1" id="KW-1133">Transmembrane helix</keyword>
<protein>
    <submittedName>
        <fullName evidence="2">Uncharacterized protein</fullName>
    </submittedName>
</protein>
<evidence type="ECO:0000313" key="2">
    <source>
        <dbReference type="EMBL" id="MBZ2208885.1"/>
    </source>
</evidence>
<sequence length="99" mass="10587">MNKTSKHAPASLAARREGLVTLCALQRVSATAEIRDIMAPVHNLRAKVGGNFAIPVSAIGLIGGLIFAARSGRLLPMLTTGLSLWRLGRNSLDAWRQRG</sequence>
<feature type="transmembrane region" description="Helical" evidence="1">
    <location>
        <begin position="49"/>
        <end position="69"/>
    </location>
</feature>
<evidence type="ECO:0000313" key="3">
    <source>
        <dbReference type="Proteomes" id="UP000809349"/>
    </source>
</evidence>